<evidence type="ECO:0000256" key="2">
    <source>
        <dbReference type="ARBA" id="ARBA00023221"/>
    </source>
</evidence>
<name>A0ABQ5N8E1_9CLOT</name>
<dbReference type="PRINTS" id="PR00080">
    <property type="entry name" value="SDRFAMILY"/>
</dbReference>
<dbReference type="PANTHER" id="PTHR42879">
    <property type="entry name" value="3-OXOACYL-(ACYL-CARRIER-PROTEIN) REDUCTASE"/>
    <property type="match status" value="1"/>
</dbReference>
<dbReference type="RefSeq" id="WP_264850807.1">
    <property type="nucleotide sequence ID" value="NZ_BRXR01000001.1"/>
</dbReference>
<dbReference type="NCBIfam" id="NF009466">
    <property type="entry name" value="PRK12826.1-2"/>
    <property type="match status" value="1"/>
</dbReference>
<dbReference type="PROSITE" id="PS00061">
    <property type="entry name" value="ADH_SHORT"/>
    <property type="match status" value="1"/>
</dbReference>
<protein>
    <submittedName>
        <fullName evidence="3">3-ketoacyl-ACP reductase</fullName>
    </submittedName>
</protein>
<dbReference type="NCBIfam" id="NF005559">
    <property type="entry name" value="PRK07231.1"/>
    <property type="match status" value="1"/>
</dbReference>
<evidence type="ECO:0000313" key="4">
    <source>
        <dbReference type="Proteomes" id="UP001208567"/>
    </source>
</evidence>
<reference evidence="3 4" key="1">
    <citation type="journal article" date="2024" name="Int. J. Syst. Evol. Microbiol.">
        <title>Clostridium omnivorum sp. nov., isolated from anoxic soil under the treatment of reductive soil disinfestation.</title>
        <authorList>
            <person name="Ueki A."/>
            <person name="Tonouchi A."/>
            <person name="Kaku N."/>
            <person name="Honma S."/>
            <person name="Ueki K."/>
        </authorList>
    </citation>
    <scope>NUCLEOTIDE SEQUENCE [LARGE SCALE GENOMIC DNA]</scope>
    <source>
        <strain evidence="3 4">E14</strain>
    </source>
</reference>
<dbReference type="Gene3D" id="3.40.50.720">
    <property type="entry name" value="NAD(P)-binding Rossmann-like Domain"/>
    <property type="match status" value="1"/>
</dbReference>
<sequence length="246" mass="26175">MNLSGKVAFVTGASRGIGRNIALELTKAGASVALNYIKDDLAAEEALEEIKALGGYGILIKGDVSSYSTCKNAIDEVVKSFGKIDILVNNAGISMLGFFADADEEMWNRVIDTNLKSVINCSHAALNYMLQKKSGSIINISSIWGNVGASYEVIYSASKGAVNSFTKALAKEIAPSGIRVNAIAPGVINTDMNKFLSQEEKEQLINQIPMMQFGEGEDIGKLAAFLSSDDSKYITGQVITVDGGML</sequence>
<dbReference type="InterPro" id="IPR050259">
    <property type="entry name" value="SDR"/>
</dbReference>
<organism evidence="3 4">
    <name type="scientific">Clostridium omnivorum</name>
    <dbReference type="NCBI Taxonomy" id="1604902"/>
    <lineage>
        <taxon>Bacteria</taxon>
        <taxon>Bacillati</taxon>
        <taxon>Bacillota</taxon>
        <taxon>Clostridia</taxon>
        <taxon>Eubacteriales</taxon>
        <taxon>Clostridiaceae</taxon>
        <taxon>Clostridium</taxon>
    </lineage>
</organism>
<proteinExistence type="inferred from homology"/>
<comment type="similarity">
    <text evidence="1">Belongs to the short-chain dehydrogenases/reductases (SDR) family.</text>
</comment>
<accession>A0ABQ5N8E1</accession>
<dbReference type="PRINTS" id="PR00081">
    <property type="entry name" value="GDHRDH"/>
</dbReference>
<dbReference type="NCBIfam" id="NF047420">
    <property type="entry name" value="EF_P_mod_YmfI"/>
    <property type="match status" value="1"/>
</dbReference>
<keyword evidence="2" id="KW-0753">Steroid metabolism</keyword>
<dbReference type="InterPro" id="IPR020904">
    <property type="entry name" value="Sc_DH/Rdtase_CS"/>
</dbReference>
<dbReference type="InterPro" id="IPR036291">
    <property type="entry name" value="NAD(P)-bd_dom_sf"/>
</dbReference>
<dbReference type="InterPro" id="IPR002347">
    <property type="entry name" value="SDR_fam"/>
</dbReference>
<dbReference type="SUPFAM" id="SSF51735">
    <property type="entry name" value="NAD(P)-binding Rossmann-fold domains"/>
    <property type="match status" value="1"/>
</dbReference>
<gene>
    <name evidence="3" type="primary">fabG_2</name>
    <name evidence="3" type="ORF">bsdE14_29030</name>
</gene>
<keyword evidence="2" id="KW-0443">Lipid metabolism</keyword>
<comment type="caution">
    <text evidence="3">The sequence shown here is derived from an EMBL/GenBank/DDBJ whole genome shotgun (WGS) entry which is preliminary data.</text>
</comment>
<evidence type="ECO:0000256" key="1">
    <source>
        <dbReference type="ARBA" id="ARBA00006484"/>
    </source>
</evidence>
<keyword evidence="4" id="KW-1185">Reference proteome</keyword>
<dbReference type="Pfam" id="PF13561">
    <property type="entry name" value="adh_short_C2"/>
    <property type="match status" value="1"/>
</dbReference>
<dbReference type="PANTHER" id="PTHR42879:SF2">
    <property type="entry name" value="3-OXOACYL-[ACYL-CARRIER-PROTEIN] REDUCTASE FABG"/>
    <property type="match status" value="1"/>
</dbReference>
<dbReference type="EMBL" id="BRXR01000001">
    <property type="protein sequence ID" value="GLC31493.1"/>
    <property type="molecule type" value="Genomic_DNA"/>
</dbReference>
<dbReference type="Proteomes" id="UP001208567">
    <property type="component" value="Unassembled WGS sequence"/>
</dbReference>
<evidence type="ECO:0000313" key="3">
    <source>
        <dbReference type="EMBL" id="GLC31493.1"/>
    </source>
</evidence>